<dbReference type="Proteomes" id="UP000799291">
    <property type="component" value="Unassembled WGS sequence"/>
</dbReference>
<organism evidence="1 2">
    <name type="scientific">Lentithecium fluviatile CBS 122367</name>
    <dbReference type="NCBI Taxonomy" id="1168545"/>
    <lineage>
        <taxon>Eukaryota</taxon>
        <taxon>Fungi</taxon>
        <taxon>Dikarya</taxon>
        <taxon>Ascomycota</taxon>
        <taxon>Pezizomycotina</taxon>
        <taxon>Dothideomycetes</taxon>
        <taxon>Pleosporomycetidae</taxon>
        <taxon>Pleosporales</taxon>
        <taxon>Massarineae</taxon>
        <taxon>Lentitheciaceae</taxon>
        <taxon>Lentithecium</taxon>
    </lineage>
</organism>
<name>A0A6G1ILR3_9PLEO</name>
<dbReference type="EMBL" id="MU005607">
    <property type="protein sequence ID" value="KAF2678933.1"/>
    <property type="molecule type" value="Genomic_DNA"/>
</dbReference>
<evidence type="ECO:0000313" key="1">
    <source>
        <dbReference type="EMBL" id="KAF2678933.1"/>
    </source>
</evidence>
<keyword evidence="2" id="KW-1185">Reference proteome</keyword>
<proteinExistence type="predicted"/>
<dbReference type="AlphaFoldDB" id="A0A6G1ILR3"/>
<sequence>MRLEAELERNSQLQGYRSLLKRPSYEATTRSIRHLCSRIQTELPRELRDMIYGYLYLGLDYEKDQECTRPDELRAVNSPKHPLCITKIDSLRAGDEFVHEYGETYFRLHTFRVFPEFIDSLLQFLGSTHPYFGLTPAMYTGTLEIRTYAAYQYRAWDRVTPVMVPSETSSKLAYDPVLQALEKALNSLPRLGHARVVVDAILSTPFTIYAWGLDIVAWLSDNSRKLWHLEERGCRISFLLLSKHYKREFGLHSATDYESYAEQLCAWGTEVETYYRTWERTPEGGLK</sequence>
<protein>
    <submittedName>
        <fullName evidence="1">Uncharacterized protein</fullName>
    </submittedName>
</protein>
<reference evidence="1" key="1">
    <citation type="journal article" date="2020" name="Stud. Mycol.">
        <title>101 Dothideomycetes genomes: a test case for predicting lifestyles and emergence of pathogens.</title>
        <authorList>
            <person name="Haridas S."/>
            <person name="Albert R."/>
            <person name="Binder M."/>
            <person name="Bloem J."/>
            <person name="Labutti K."/>
            <person name="Salamov A."/>
            <person name="Andreopoulos B."/>
            <person name="Baker S."/>
            <person name="Barry K."/>
            <person name="Bills G."/>
            <person name="Bluhm B."/>
            <person name="Cannon C."/>
            <person name="Castanera R."/>
            <person name="Culley D."/>
            <person name="Daum C."/>
            <person name="Ezra D."/>
            <person name="Gonzalez J."/>
            <person name="Henrissat B."/>
            <person name="Kuo A."/>
            <person name="Liang C."/>
            <person name="Lipzen A."/>
            <person name="Lutzoni F."/>
            <person name="Magnuson J."/>
            <person name="Mondo S."/>
            <person name="Nolan M."/>
            <person name="Ohm R."/>
            <person name="Pangilinan J."/>
            <person name="Park H.-J."/>
            <person name="Ramirez L."/>
            <person name="Alfaro M."/>
            <person name="Sun H."/>
            <person name="Tritt A."/>
            <person name="Yoshinaga Y."/>
            <person name="Zwiers L.-H."/>
            <person name="Turgeon B."/>
            <person name="Goodwin S."/>
            <person name="Spatafora J."/>
            <person name="Crous P."/>
            <person name="Grigoriev I."/>
        </authorList>
    </citation>
    <scope>NUCLEOTIDE SEQUENCE</scope>
    <source>
        <strain evidence="1">CBS 122367</strain>
    </source>
</reference>
<accession>A0A6G1ILR3</accession>
<dbReference type="OrthoDB" id="3795413at2759"/>
<gene>
    <name evidence="1" type="ORF">K458DRAFT_408432</name>
</gene>
<evidence type="ECO:0000313" key="2">
    <source>
        <dbReference type="Proteomes" id="UP000799291"/>
    </source>
</evidence>